<dbReference type="Pfam" id="PF22947">
    <property type="entry name" value="ULD_3"/>
    <property type="match status" value="1"/>
</dbReference>
<sequence>MPFVQATREHMQRVGADALSVGLPYDEASVLEDNKHYLINTLDLDAIEVKYTDDPEAPEKTREDCTPGQPHINFIAEPAVDVTCINPTAMNGLFSVAVSLNDGDSIEKVKAKIAKEVKAIKDVTALKLWRYKDPALGPRKIPVQGDHETKCIILDNSAVLKVDVSAGKVALVSNGKNLDLGTQMVYTYEK</sequence>
<gene>
    <name evidence="2" type="ORF">g.353</name>
    <name evidence="3" type="ORF">g.354</name>
</gene>
<dbReference type="OrthoDB" id="10249672at2759"/>
<dbReference type="InterPro" id="IPR054509">
    <property type="entry name" value="LARS1_ULD"/>
</dbReference>
<proteinExistence type="predicted"/>
<dbReference type="EMBL" id="GDQN01008032">
    <property type="protein sequence ID" value="JAT83022.1"/>
    <property type="molecule type" value="Transcribed_RNA"/>
</dbReference>
<protein>
    <recommendedName>
        <fullName evidence="1">Leucine--tRNA ligase ubiquitin-like domain-containing protein</fullName>
    </recommendedName>
</protein>
<organism evidence="3">
    <name type="scientific">Pectinophora gossypiella</name>
    <name type="common">Cotton pink bollworm</name>
    <name type="synonym">Depressaria gossypiella</name>
    <dbReference type="NCBI Taxonomy" id="13191"/>
    <lineage>
        <taxon>Eukaryota</taxon>
        <taxon>Metazoa</taxon>
        <taxon>Ecdysozoa</taxon>
        <taxon>Arthropoda</taxon>
        <taxon>Hexapoda</taxon>
        <taxon>Insecta</taxon>
        <taxon>Pterygota</taxon>
        <taxon>Neoptera</taxon>
        <taxon>Endopterygota</taxon>
        <taxon>Lepidoptera</taxon>
        <taxon>Glossata</taxon>
        <taxon>Ditrysia</taxon>
        <taxon>Gelechioidea</taxon>
        <taxon>Gelechiidae</taxon>
        <taxon>Apatetrinae</taxon>
        <taxon>Pectinophora</taxon>
    </lineage>
</organism>
<evidence type="ECO:0000313" key="2">
    <source>
        <dbReference type="EMBL" id="JAT83022.1"/>
    </source>
</evidence>
<evidence type="ECO:0000259" key="1">
    <source>
        <dbReference type="Pfam" id="PF22947"/>
    </source>
</evidence>
<dbReference type="EMBL" id="GDQN01002667">
    <property type="protein sequence ID" value="JAT88387.1"/>
    <property type="molecule type" value="Transcribed_RNA"/>
</dbReference>
<evidence type="ECO:0000313" key="3">
    <source>
        <dbReference type="EMBL" id="JAT88387.1"/>
    </source>
</evidence>
<feature type="domain" description="Leucine--tRNA ligase ubiquitin-like" evidence="1">
    <location>
        <begin position="77"/>
        <end position="189"/>
    </location>
</feature>
<name>A0A1E1WN91_PECGO</name>
<accession>A0A1E1WN91</accession>
<dbReference type="AlphaFoldDB" id="A0A1E1WN91"/>
<reference evidence="3" key="1">
    <citation type="submission" date="2015-09" db="EMBL/GenBank/DDBJ databases">
        <title>De novo assembly of Pectinophora gossypiella (Pink Bollworm) gut transcriptome.</title>
        <authorList>
            <person name="Tassone E.E."/>
        </authorList>
    </citation>
    <scope>NUCLEOTIDE SEQUENCE</scope>
</reference>